<proteinExistence type="predicted"/>
<evidence type="ECO:0000313" key="1">
    <source>
        <dbReference type="EMBL" id="CAK71449.1"/>
    </source>
</evidence>
<accession>A0CKY2</accession>
<reference evidence="1 2" key="1">
    <citation type="journal article" date="2006" name="Nature">
        <title>Global trends of whole-genome duplications revealed by the ciliate Paramecium tetraurelia.</title>
        <authorList>
            <consortium name="Genoscope"/>
            <person name="Aury J.-M."/>
            <person name="Jaillon O."/>
            <person name="Duret L."/>
            <person name="Noel B."/>
            <person name="Jubin C."/>
            <person name="Porcel B.M."/>
            <person name="Segurens B."/>
            <person name="Daubin V."/>
            <person name="Anthouard V."/>
            <person name="Aiach N."/>
            <person name="Arnaiz O."/>
            <person name="Billaut A."/>
            <person name="Beisson J."/>
            <person name="Blanc I."/>
            <person name="Bouhouche K."/>
            <person name="Camara F."/>
            <person name="Duharcourt S."/>
            <person name="Guigo R."/>
            <person name="Gogendeau D."/>
            <person name="Katinka M."/>
            <person name="Keller A.-M."/>
            <person name="Kissmehl R."/>
            <person name="Klotz C."/>
            <person name="Koll F."/>
            <person name="Le Moue A."/>
            <person name="Lepere C."/>
            <person name="Malinsky S."/>
            <person name="Nowacki M."/>
            <person name="Nowak J.K."/>
            <person name="Plattner H."/>
            <person name="Poulain J."/>
            <person name="Ruiz F."/>
            <person name="Serrano V."/>
            <person name="Zagulski M."/>
            <person name="Dessen P."/>
            <person name="Betermier M."/>
            <person name="Weissenbach J."/>
            <person name="Scarpelli C."/>
            <person name="Schachter V."/>
            <person name="Sperling L."/>
            <person name="Meyer E."/>
            <person name="Cohen J."/>
            <person name="Wincker P."/>
        </authorList>
    </citation>
    <scope>NUCLEOTIDE SEQUENCE [LARGE SCALE GENOMIC DNA]</scope>
    <source>
        <strain evidence="1 2">Stock d4-2</strain>
    </source>
</reference>
<protein>
    <recommendedName>
        <fullName evidence="3">Transmembrane protein</fullName>
    </recommendedName>
</protein>
<gene>
    <name evidence="1" type="ORF">GSPATT00007996001</name>
</gene>
<dbReference type="GeneID" id="5024631"/>
<dbReference type="AlphaFoldDB" id="A0CKY2"/>
<sequence>MHTRSTEQIINLKSKLLRTMDIKQLQQKTILCELQKSSSLCNTQKALEFKKQLNNYYQQQGKNQKIKLFLMKFLDTLQLAFIVFVSKQYYIQIKRNQIDQIFFSRHLQNIKDTIYKQLIENDNKFKNQRLQIHCKFLLKKQLIYKDLFRIQSIDQNQQIINNRILEIQFRVLLILFGLKWKTIKKIIRNSIIEFNHILAQNIDATNLSNKINKQQQTEISLFSNYIIILASLISII</sequence>
<dbReference type="HOGENOM" id="CLU_1177360_0_0_1"/>
<name>A0CKY2_PARTE</name>
<dbReference type="KEGG" id="ptm:GSPATT00007996001"/>
<dbReference type="InParanoid" id="A0CKY2"/>
<evidence type="ECO:0008006" key="3">
    <source>
        <dbReference type="Google" id="ProtNLM"/>
    </source>
</evidence>
<evidence type="ECO:0000313" key="2">
    <source>
        <dbReference type="Proteomes" id="UP000000600"/>
    </source>
</evidence>
<dbReference type="EMBL" id="CT868097">
    <property type="protein sequence ID" value="CAK71449.1"/>
    <property type="molecule type" value="Genomic_DNA"/>
</dbReference>
<keyword evidence="2" id="KW-1185">Reference proteome</keyword>
<organism evidence="1 2">
    <name type="scientific">Paramecium tetraurelia</name>
    <dbReference type="NCBI Taxonomy" id="5888"/>
    <lineage>
        <taxon>Eukaryota</taxon>
        <taxon>Sar</taxon>
        <taxon>Alveolata</taxon>
        <taxon>Ciliophora</taxon>
        <taxon>Intramacronucleata</taxon>
        <taxon>Oligohymenophorea</taxon>
        <taxon>Peniculida</taxon>
        <taxon>Parameciidae</taxon>
        <taxon>Paramecium</taxon>
    </lineage>
</organism>
<dbReference type="Proteomes" id="UP000000600">
    <property type="component" value="Unassembled WGS sequence"/>
</dbReference>
<dbReference type="RefSeq" id="XP_001438846.1">
    <property type="nucleotide sequence ID" value="XM_001438809.1"/>
</dbReference>